<dbReference type="Pfam" id="PF13692">
    <property type="entry name" value="Glyco_trans_1_4"/>
    <property type="match status" value="1"/>
</dbReference>
<sequence>MQRETQDSLTTVSARQWVGAHQRYPDTTGKRRAEGGARMNAGAARKQETSSPRVSIVTVVYNRAETIERSIKSVLDQRYQNIEYIIIDGGSSDGTIDVIQKYRERIDYFISEPDNGVYSAMNKGISLAAGDYICLLNADDYYDENFVSSLIECAARTDNPDIVCGAIRMNDALISPGEMSDGVYFGHLNFFHGTFLVKKECYDEVGPYNEDYRIVSDVLWVQNAYAAGMSFAKCKDAIVHFSDGGLSSGNTPERRELLISETAKMYRARFPFLTDEDARAIYLYRFHKKHSFIVEKIVDRYSSCSEKFNAALALYVKYCLCERPAFVFETADVDPFLPVSFRLASRLGVDLPSLRFALPDMDVSALIHTIDDVIERALQARAGGKKVILHFAEKFSSPSETFIYDLLMRMQGAGWAHNVMLCDERRLEKERPYPDCLELPWPKLPPALREILYVRFFEKLGPDALICHFAASGRWLYARMTPLGLHAPTIHMTHGIDVFAISTNPEYKEFIQKHAVLDPQTEFTAVSEYLATELVARGVPPEKITLSPNVVHPRFFEHRKTEDFYDGERELRLLNVGRLIPLKGHRYLLEGLRYFIDHVSKNVRLTILYGGDDRDLEGLNRLVGELGLSGHVDLIDYVNFRERPDFFSNFDLFVMASTYSDDHWKRSESFGIATLEAIAGGLPVIVTDAGGSAEVVGREHKFAKIVPHANGRAIGEAIEAFYRERDGFSDNLDYAQERLAAFASQKQLSTLRGLIEKVSAKPLNVALFSAIASGGAGGAAMRVHESLLRAGVRSNFLTRYGQAVDRQTPFVNAVRADLKGEWDLLQSGANQHDGNTIFTVNEPRLEQATIARLVKDADVINIQWVARMLSVENIAYLSNLGKPLVITIRDMQPLAGGCHFFHGCEHWRQDCFACPQLVGDDRQIPYHTQRFKLDNWNRNNITVVTLSEHTARLVRQSPLFEGCEIERIANPIDLDTFVPMPQEHARQSLGLPESGKIAFYIPSFNSKVKGRAELREALALLHQKHPDLDLHIVTAGAAGAEEGEFPFKTTNLGRIDDKLMLAKAYAAADITLIPSLEETFSNTAAESVACGTPIAGFETGAIGEIAGGGERGATAPVGDCPGLAAAIYSVLTGAATNTDCRDYALERFSFEGQGQRYRDLFHKLASRAASAKAEAVPEALAPPLFSEQSGQYLFERQAIVFDAKKRAAIKAEQDQTAGQIANLQSRLSRLKAMTAHASAQGEPAPAAPPRFAAPLLRLASSLAKRSRLASLPVKLLLQATQIAAARPFMTALYCLLFVAGVAAIFVLAPAPDAWKLVLGWSGFMVACGGAYIVASFVKNRILALNLRVHQENQFRQRLLSELKAYK</sequence>
<feature type="domain" description="Glycosyltransferase subfamily 4-like N-terminal" evidence="8">
    <location>
        <begin position="400"/>
        <end position="553"/>
    </location>
</feature>
<dbReference type="SUPFAM" id="SSF53756">
    <property type="entry name" value="UDP-Glycosyltransferase/glycogen phosphorylase"/>
    <property type="match status" value="2"/>
</dbReference>
<dbReference type="CDD" id="cd06433">
    <property type="entry name" value="GT_2_WfgS_like"/>
    <property type="match status" value="1"/>
</dbReference>
<dbReference type="PANTHER" id="PTHR12526:SF640">
    <property type="entry name" value="COLANIC ACID BIOSYNTHESIS GLYCOSYLTRANSFERASE WCAL-RELATED"/>
    <property type="match status" value="1"/>
</dbReference>
<evidence type="ECO:0000259" key="7">
    <source>
        <dbReference type="Pfam" id="PF00535"/>
    </source>
</evidence>
<dbReference type="InterPro" id="IPR029044">
    <property type="entry name" value="Nucleotide-diphossugar_trans"/>
</dbReference>
<comment type="similarity">
    <text evidence="1">Belongs to the glycosyltransferase group 1 family. Glycosyltransferase 4 subfamily.</text>
</comment>
<dbReference type="Gene3D" id="3.90.550.10">
    <property type="entry name" value="Spore Coat Polysaccharide Biosynthesis Protein SpsA, Chain A"/>
    <property type="match status" value="1"/>
</dbReference>
<feature type="domain" description="Glycosyltransferase 2-like" evidence="7">
    <location>
        <begin position="55"/>
        <end position="204"/>
    </location>
</feature>
<evidence type="ECO:0000313" key="9">
    <source>
        <dbReference type="EMBL" id="MFC6035241.1"/>
    </source>
</evidence>
<dbReference type="CDD" id="cd03801">
    <property type="entry name" value="GT4_PimA-like"/>
    <property type="match status" value="1"/>
</dbReference>
<feature type="transmembrane region" description="Helical" evidence="5">
    <location>
        <begin position="1316"/>
        <end position="1337"/>
    </location>
</feature>
<comment type="caution">
    <text evidence="9">The sequence shown here is derived from an EMBL/GenBank/DDBJ whole genome shotgun (WGS) entry which is preliminary data.</text>
</comment>
<dbReference type="RefSeq" id="WP_379879434.1">
    <property type="nucleotide sequence ID" value="NZ_JBHPON010000001.1"/>
</dbReference>
<evidence type="ECO:0000256" key="4">
    <source>
        <dbReference type="SAM" id="MobiDB-lite"/>
    </source>
</evidence>
<proteinExistence type="inferred from homology"/>
<evidence type="ECO:0000313" key="10">
    <source>
        <dbReference type="Proteomes" id="UP001596116"/>
    </source>
</evidence>
<keyword evidence="3 9" id="KW-0808">Transferase</keyword>
<dbReference type="GO" id="GO:0016757">
    <property type="term" value="F:glycosyltransferase activity"/>
    <property type="evidence" value="ECO:0007669"/>
    <property type="project" value="UniProtKB-KW"/>
</dbReference>
<evidence type="ECO:0000259" key="8">
    <source>
        <dbReference type="Pfam" id="PF13439"/>
    </source>
</evidence>
<protein>
    <submittedName>
        <fullName evidence="9">Glycosyltransferase</fullName>
        <ecNumber evidence="9">2.4.-.-</ecNumber>
    </submittedName>
</protein>
<dbReference type="SUPFAM" id="SSF53448">
    <property type="entry name" value="Nucleotide-diphospho-sugar transferases"/>
    <property type="match status" value="1"/>
</dbReference>
<dbReference type="EMBL" id="JBHPON010000001">
    <property type="protein sequence ID" value="MFC6035241.1"/>
    <property type="molecule type" value="Genomic_DNA"/>
</dbReference>
<dbReference type="Pfam" id="PF00535">
    <property type="entry name" value="Glycos_transf_2"/>
    <property type="match status" value="1"/>
</dbReference>
<gene>
    <name evidence="9" type="ORF">ACFMB1_06775</name>
</gene>
<name>A0ABW1KX68_9PROT</name>
<evidence type="ECO:0000256" key="3">
    <source>
        <dbReference type="ARBA" id="ARBA00022679"/>
    </source>
</evidence>
<dbReference type="InterPro" id="IPR028098">
    <property type="entry name" value="Glyco_trans_4-like_N"/>
</dbReference>
<keyword evidence="10" id="KW-1185">Reference proteome</keyword>
<reference evidence="9 10" key="1">
    <citation type="submission" date="2024-09" db="EMBL/GenBank/DDBJ databases">
        <authorList>
            <person name="Zhang Z.-H."/>
        </authorList>
    </citation>
    <scope>NUCLEOTIDE SEQUENCE [LARGE SCALE GENOMIC DNA]</scope>
    <source>
        <strain evidence="9 10">HHTR114</strain>
    </source>
</reference>
<dbReference type="Gene3D" id="3.40.50.2000">
    <property type="entry name" value="Glycogen Phosphorylase B"/>
    <property type="match status" value="4"/>
</dbReference>
<feature type="domain" description="Glycosyl transferase family 1" evidence="6">
    <location>
        <begin position="569"/>
        <end position="725"/>
    </location>
</feature>
<dbReference type="PANTHER" id="PTHR12526">
    <property type="entry name" value="GLYCOSYLTRANSFERASE"/>
    <property type="match status" value="1"/>
</dbReference>
<dbReference type="InterPro" id="IPR001173">
    <property type="entry name" value="Glyco_trans_2-like"/>
</dbReference>
<keyword evidence="5" id="KW-1133">Transmembrane helix</keyword>
<organism evidence="9 10">
    <name type="scientific">Hyphococcus aureus</name>
    <dbReference type="NCBI Taxonomy" id="2666033"/>
    <lineage>
        <taxon>Bacteria</taxon>
        <taxon>Pseudomonadati</taxon>
        <taxon>Pseudomonadota</taxon>
        <taxon>Alphaproteobacteria</taxon>
        <taxon>Parvularculales</taxon>
        <taxon>Parvularculaceae</taxon>
        <taxon>Hyphococcus</taxon>
    </lineage>
</organism>
<feature type="region of interest" description="Disordered" evidence="4">
    <location>
        <begin position="20"/>
        <end position="47"/>
    </location>
</feature>
<evidence type="ECO:0000256" key="5">
    <source>
        <dbReference type="SAM" id="Phobius"/>
    </source>
</evidence>
<keyword evidence="5" id="KW-0812">Transmembrane</keyword>
<evidence type="ECO:0000256" key="2">
    <source>
        <dbReference type="ARBA" id="ARBA00022676"/>
    </source>
</evidence>
<dbReference type="Proteomes" id="UP001596116">
    <property type="component" value="Unassembled WGS sequence"/>
</dbReference>
<accession>A0ABW1KX68</accession>
<keyword evidence="5" id="KW-0472">Membrane</keyword>
<dbReference type="InterPro" id="IPR001296">
    <property type="entry name" value="Glyco_trans_1"/>
</dbReference>
<feature type="transmembrane region" description="Helical" evidence="5">
    <location>
        <begin position="1291"/>
        <end position="1310"/>
    </location>
</feature>
<evidence type="ECO:0000256" key="1">
    <source>
        <dbReference type="ARBA" id="ARBA00009481"/>
    </source>
</evidence>
<dbReference type="Pfam" id="PF13439">
    <property type="entry name" value="Glyco_transf_4"/>
    <property type="match status" value="1"/>
</dbReference>
<dbReference type="Pfam" id="PF00534">
    <property type="entry name" value="Glycos_transf_1"/>
    <property type="match status" value="1"/>
</dbReference>
<evidence type="ECO:0000259" key="6">
    <source>
        <dbReference type="Pfam" id="PF00534"/>
    </source>
</evidence>
<keyword evidence="2 9" id="KW-0328">Glycosyltransferase</keyword>
<dbReference type="EC" id="2.4.-.-" evidence="9"/>